<dbReference type="GO" id="GO:0016301">
    <property type="term" value="F:kinase activity"/>
    <property type="evidence" value="ECO:0007669"/>
    <property type="project" value="UniProtKB-KW"/>
</dbReference>
<dbReference type="Pfam" id="PF07804">
    <property type="entry name" value="HipA_C"/>
    <property type="match status" value="1"/>
</dbReference>
<evidence type="ECO:0000259" key="3">
    <source>
        <dbReference type="Pfam" id="PF07804"/>
    </source>
</evidence>
<dbReference type="Proteomes" id="UP000219353">
    <property type="component" value="Unassembled WGS sequence"/>
</dbReference>
<evidence type="ECO:0000313" key="5">
    <source>
        <dbReference type="Proteomes" id="UP000219353"/>
    </source>
</evidence>
<accession>A0A285JGY2</accession>
<sequence>MAGGLVTDGHAKNFFILTERQDLYRLTPLYDILSAFPAISKKGLHEKDLRLAMSLKGSKGRKTECRLIGPKHFFNTANEVGFPLSGMERILHEMGSMTESVIHKVISELPTGFPTFISEPIFDGMRRYSQRLL</sequence>
<name>A0A285JGY2_9GAMM</name>
<organism evidence="4 5">
    <name type="scientific">Arsukibacterium tuosuense</name>
    <dbReference type="NCBI Taxonomy" id="1323745"/>
    <lineage>
        <taxon>Bacteria</taxon>
        <taxon>Pseudomonadati</taxon>
        <taxon>Pseudomonadota</taxon>
        <taxon>Gammaproteobacteria</taxon>
        <taxon>Chromatiales</taxon>
        <taxon>Chromatiaceae</taxon>
        <taxon>Arsukibacterium</taxon>
    </lineage>
</organism>
<dbReference type="EMBL" id="OBEB01000008">
    <property type="protein sequence ID" value="SNY58636.1"/>
    <property type="molecule type" value="Genomic_DNA"/>
</dbReference>
<keyword evidence="5" id="KW-1185">Reference proteome</keyword>
<keyword evidence="2" id="KW-0418">Kinase</keyword>
<evidence type="ECO:0000313" key="4">
    <source>
        <dbReference type="EMBL" id="SNY58636.1"/>
    </source>
</evidence>
<proteinExistence type="predicted"/>
<evidence type="ECO:0000256" key="2">
    <source>
        <dbReference type="ARBA" id="ARBA00022777"/>
    </source>
</evidence>
<reference evidence="5" key="1">
    <citation type="submission" date="2017-09" db="EMBL/GenBank/DDBJ databases">
        <authorList>
            <person name="Varghese N."/>
            <person name="Submissions S."/>
        </authorList>
    </citation>
    <scope>NUCLEOTIDE SEQUENCE [LARGE SCALE GENOMIC DNA]</scope>
    <source>
        <strain evidence="5">CGMCC 1.12461</strain>
    </source>
</reference>
<gene>
    <name evidence="4" type="ORF">SAMN06297280_3452</name>
</gene>
<dbReference type="InterPro" id="IPR012893">
    <property type="entry name" value="HipA-like_C"/>
</dbReference>
<dbReference type="AlphaFoldDB" id="A0A285JGY2"/>
<evidence type="ECO:0000256" key="1">
    <source>
        <dbReference type="ARBA" id="ARBA00022679"/>
    </source>
</evidence>
<keyword evidence="1" id="KW-0808">Transferase</keyword>
<protein>
    <submittedName>
        <fullName evidence="4">HipA-like C-terminal domain-containing protein</fullName>
    </submittedName>
</protein>
<dbReference type="RefSeq" id="WP_212682439.1">
    <property type="nucleotide sequence ID" value="NZ_OBEB01000008.1"/>
</dbReference>
<feature type="domain" description="HipA-like C-terminal" evidence="3">
    <location>
        <begin position="7"/>
        <end position="98"/>
    </location>
</feature>